<dbReference type="SUPFAM" id="SSF52540">
    <property type="entry name" value="P-loop containing nucleoside triphosphate hydrolases"/>
    <property type="match status" value="1"/>
</dbReference>
<dbReference type="InterPro" id="IPR027417">
    <property type="entry name" value="P-loop_NTPase"/>
</dbReference>
<evidence type="ECO:0000313" key="3">
    <source>
        <dbReference type="Proteomes" id="UP000576225"/>
    </source>
</evidence>
<dbReference type="GO" id="GO:0016887">
    <property type="term" value="F:ATP hydrolysis activity"/>
    <property type="evidence" value="ECO:0007669"/>
    <property type="project" value="InterPro"/>
</dbReference>
<dbReference type="Pfam" id="PF13401">
    <property type="entry name" value="AAA_22"/>
    <property type="match status" value="1"/>
</dbReference>
<accession>A0A848B1F5</accession>
<dbReference type="Gene3D" id="3.40.50.300">
    <property type="entry name" value="P-loop containing nucleotide triphosphate hydrolases"/>
    <property type="match status" value="1"/>
</dbReference>
<sequence length="260" mass="29469">MTTMNAESGRAFHVTEPVRTSTFNKINRFLAGTARRGQFAAMFGPTGRGKTFLTRAWAAGHEAVYLRARTGTTQVKLRRQISEALFGTEHMSESAIIKYFVEHPGCVLIIDEAVHLIGDYTFSGAKTLDSIRDIYDEVQESGGRFGVVFIFTDYTLKRLRECRLGSFLGQFINRFGNHLQIEQKVSFAYEIVPTVRAYFPEAGDDILAWAKTVGDLRELHKLLALSYEEAVKFKEPVTRQSLEELQAQFETGEYPDEMEE</sequence>
<reference evidence="2 3" key="1">
    <citation type="submission" date="2020-04" db="EMBL/GenBank/DDBJ databases">
        <authorList>
            <person name="Hitch T.C.A."/>
            <person name="Wylensek D."/>
            <person name="Clavel T."/>
        </authorList>
    </citation>
    <scope>NUCLEOTIDE SEQUENCE [LARGE SCALE GENOMIC DNA]</scope>
    <source>
        <strain evidence="2 3">COR2-253-APC-1A</strain>
    </source>
</reference>
<keyword evidence="2" id="KW-0547">Nucleotide-binding</keyword>
<dbReference type="EMBL" id="JABAEW010000112">
    <property type="protein sequence ID" value="NMD89368.1"/>
    <property type="molecule type" value="Genomic_DNA"/>
</dbReference>
<keyword evidence="2" id="KW-0067">ATP-binding</keyword>
<evidence type="ECO:0000313" key="2">
    <source>
        <dbReference type="EMBL" id="NMD89368.1"/>
    </source>
</evidence>
<proteinExistence type="predicted"/>
<dbReference type="Proteomes" id="UP000576225">
    <property type="component" value="Unassembled WGS sequence"/>
</dbReference>
<dbReference type="InterPro" id="IPR049945">
    <property type="entry name" value="AAA_22"/>
</dbReference>
<dbReference type="RefSeq" id="WP_168964269.1">
    <property type="nucleotide sequence ID" value="NZ_JABAEW010000112.1"/>
</dbReference>
<dbReference type="AlphaFoldDB" id="A0A848B1F5"/>
<dbReference type="GO" id="GO:0005524">
    <property type="term" value="F:ATP binding"/>
    <property type="evidence" value="ECO:0007669"/>
    <property type="project" value="UniProtKB-KW"/>
</dbReference>
<comment type="caution">
    <text evidence="2">The sequence shown here is derived from an EMBL/GenBank/DDBJ whole genome shotgun (WGS) entry which is preliminary data.</text>
</comment>
<gene>
    <name evidence="2" type="ORF">HF882_22540</name>
</gene>
<organism evidence="2 3">
    <name type="scientific">Victivallis vadensis</name>
    <dbReference type="NCBI Taxonomy" id="172901"/>
    <lineage>
        <taxon>Bacteria</taxon>
        <taxon>Pseudomonadati</taxon>
        <taxon>Lentisphaerota</taxon>
        <taxon>Lentisphaeria</taxon>
        <taxon>Victivallales</taxon>
        <taxon>Victivallaceae</taxon>
        <taxon>Victivallis</taxon>
    </lineage>
</organism>
<name>A0A848B1F5_9BACT</name>
<protein>
    <submittedName>
        <fullName evidence="2">ATP-binding protein</fullName>
    </submittedName>
</protein>
<feature type="domain" description="ORC1/DEAH AAA+ ATPase" evidence="1">
    <location>
        <begin position="36"/>
        <end position="158"/>
    </location>
</feature>
<evidence type="ECO:0000259" key="1">
    <source>
        <dbReference type="Pfam" id="PF13401"/>
    </source>
</evidence>